<dbReference type="InterPro" id="IPR029044">
    <property type="entry name" value="Nucleotide-diphossugar_trans"/>
</dbReference>
<evidence type="ECO:0000313" key="3">
    <source>
        <dbReference type="Proteomes" id="UP000002186"/>
    </source>
</evidence>
<gene>
    <name evidence="2" type="ordered locus">Tmz1t_3780</name>
</gene>
<sequence>MNFMTDKPAISLVLPTYNVSRYIDRCLQSCIDQSCTNIEILVVDDCGTDDSVSRAMKWAALDPRIRIISNARNLGTYHARRVGTENSRADYVLYIDPDDTLHRDACLSIIHATEQTKPDIVLFEFATIPTPPWHQTPSVVPHPRLRRRHVLDAVMQTPHLPFGTPGKAYSKKVLAAAFSALCISTEERLTFAEDALLFFAALSVSSTFTVIDKRLYFYHRNTSSITQQVDSNSTLKNIKQVETIIEHMKRVSQLAQIGLGRDRQTSLYEYFRSRLSCEKHLLSRNLIDENGNSLYFSSVMHALKEQGHAKELFRILIFFFTFGLKRP</sequence>
<dbReference type="KEGG" id="tmz:Tmz1t_3780"/>
<evidence type="ECO:0000313" key="2">
    <source>
        <dbReference type="EMBL" id="ACR02370.1"/>
    </source>
</evidence>
<dbReference type="AlphaFoldDB" id="C4KCH9"/>
<proteinExistence type="predicted"/>
<dbReference type="OrthoDB" id="9808633at2"/>
<name>C4KCH9_THASP</name>
<evidence type="ECO:0000259" key="1">
    <source>
        <dbReference type="Pfam" id="PF00535"/>
    </source>
</evidence>
<keyword evidence="3" id="KW-1185">Reference proteome</keyword>
<dbReference type="eggNOG" id="COG0463">
    <property type="taxonomic scope" value="Bacteria"/>
</dbReference>
<dbReference type="PANTHER" id="PTHR22916">
    <property type="entry name" value="GLYCOSYLTRANSFERASE"/>
    <property type="match status" value="1"/>
</dbReference>
<feature type="domain" description="Glycosyltransferase 2-like" evidence="1">
    <location>
        <begin position="11"/>
        <end position="169"/>
    </location>
</feature>
<protein>
    <submittedName>
        <fullName evidence="2">Glycosyl transferase family 2</fullName>
    </submittedName>
</protein>
<dbReference type="Proteomes" id="UP000002186">
    <property type="component" value="Chromosome"/>
</dbReference>
<dbReference type="CAZy" id="GT2">
    <property type="family name" value="Glycosyltransferase Family 2"/>
</dbReference>
<reference evidence="2 3" key="2">
    <citation type="journal article" date="2012" name="Stand. Genomic Sci.">
        <title>Complete genome sequence of Thauera aminoaromatica strain MZ1T.</title>
        <authorList>
            <person name="Jiang K."/>
            <person name="Sanseverino J."/>
            <person name="Chauhan A."/>
            <person name="Lucas S."/>
            <person name="Copeland A."/>
            <person name="Lapidus A."/>
            <person name="Del Rio T.G."/>
            <person name="Dalin E."/>
            <person name="Tice H."/>
            <person name="Bruce D."/>
            <person name="Goodwin L."/>
            <person name="Pitluck S."/>
            <person name="Sims D."/>
            <person name="Brettin T."/>
            <person name="Detter J.C."/>
            <person name="Han C."/>
            <person name="Chang Y.J."/>
            <person name="Larimer F."/>
            <person name="Land M."/>
            <person name="Hauser L."/>
            <person name="Kyrpides N.C."/>
            <person name="Mikhailova N."/>
            <person name="Moser S."/>
            <person name="Jegier P."/>
            <person name="Close D."/>
            <person name="Debruyn J.M."/>
            <person name="Wang Y."/>
            <person name="Layton A.C."/>
            <person name="Allen M.S."/>
            <person name="Sayler G.S."/>
        </authorList>
    </citation>
    <scope>NUCLEOTIDE SEQUENCE [LARGE SCALE GENOMIC DNA]</scope>
    <source>
        <strain evidence="2 3">MZ1T</strain>
    </source>
</reference>
<accession>C4KCH9</accession>
<dbReference type="InterPro" id="IPR001173">
    <property type="entry name" value="Glyco_trans_2-like"/>
</dbReference>
<dbReference type="EMBL" id="CP001281">
    <property type="protein sequence ID" value="ACR02370.1"/>
    <property type="molecule type" value="Genomic_DNA"/>
</dbReference>
<dbReference type="Pfam" id="PF00535">
    <property type="entry name" value="Glycos_transf_2"/>
    <property type="match status" value="1"/>
</dbReference>
<dbReference type="GO" id="GO:0016758">
    <property type="term" value="F:hexosyltransferase activity"/>
    <property type="evidence" value="ECO:0007669"/>
    <property type="project" value="UniProtKB-ARBA"/>
</dbReference>
<organism evidence="2 3">
    <name type="scientific">Thauera aminoaromatica</name>
    <dbReference type="NCBI Taxonomy" id="164330"/>
    <lineage>
        <taxon>Bacteria</taxon>
        <taxon>Pseudomonadati</taxon>
        <taxon>Pseudomonadota</taxon>
        <taxon>Betaproteobacteria</taxon>
        <taxon>Rhodocyclales</taxon>
        <taxon>Zoogloeaceae</taxon>
        <taxon>Thauera</taxon>
    </lineage>
</organism>
<dbReference type="CDD" id="cd00761">
    <property type="entry name" value="Glyco_tranf_GTA_type"/>
    <property type="match status" value="1"/>
</dbReference>
<dbReference type="HOGENOM" id="CLU_025996_25_4_4"/>
<dbReference type="Gene3D" id="3.90.550.10">
    <property type="entry name" value="Spore Coat Polysaccharide Biosynthesis Protein SpsA, Chain A"/>
    <property type="match status" value="1"/>
</dbReference>
<dbReference type="RefSeq" id="WP_012586132.1">
    <property type="nucleotide sequence ID" value="NC_011662.2"/>
</dbReference>
<keyword evidence="2" id="KW-0808">Transferase</keyword>
<reference evidence="3" key="1">
    <citation type="submission" date="2009-05" db="EMBL/GenBank/DDBJ databases">
        <title>Complete sequence of chromosome of Thauera sp. MZ1T.</title>
        <authorList>
            <consortium name="US DOE Joint Genome Institute"/>
            <person name="Lucas S."/>
            <person name="Copeland A."/>
            <person name="Lapidus A."/>
            <person name="Glavina del Rio T."/>
            <person name="Dalin E."/>
            <person name="Tice H."/>
            <person name="Bruce D."/>
            <person name="Goodwin L."/>
            <person name="Pitluck S."/>
            <person name="Sims D."/>
            <person name="Brettin T."/>
            <person name="Detter J.C."/>
            <person name="Han C."/>
            <person name="Larimer F."/>
            <person name="Land M."/>
            <person name="Hauser L."/>
            <person name="Kyrpides N."/>
            <person name="Mikhailova N."/>
            <person name="Sayler G.S."/>
        </authorList>
    </citation>
    <scope>NUCLEOTIDE SEQUENCE [LARGE SCALE GENOMIC DNA]</scope>
    <source>
        <strain evidence="3">MZ1T</strain>
    </source>
</reference>
<dbReference type="STRING" id="85643.Tmz1t_3780"/>
<dbReference type="SUPFAM" id="SSF53448">
    <property type="entry name" value="Nucleotide-diphospho-sugar transferases"/>
    <property type="match status" value="1"/>
</dbReference>